<keyword evidence="3" id="KW-1185">Reference proteome</keyword>
<gene>
    <name evidence="2" type="ORF">RJ639_005447</name>
</gene>
<dbReference type="Pfam" id="PF02458">
    <property type="entry name" value="Transferase"/>
    <property type="match status" value="1"/>
</dbReference>
<comment type="caution">
    <text evidence="2">The sequence shown here is derived from an EMBL/GenBank/DDBJ whole genome shotgun (WGS) entry which is preliminary data.</text>
</comment>
<sequence>MSPALISKSTIFPYQKLTAGDLKLSVSDLPMLSCHYIQKGGLFTHRPFHITQLIALLKRGLSQTLSHFPPLAGLFKTNADFCTYITCNDIDVEFIHANTNGVFMQRPILSARVTELAEGVFIVSTVNHAITVLLVVLPHVHSYRRQ</sequence>
<accession>A0AA88W2X8</accession>
<dbReference type="PANTHER" id="PTHR31896">
    <property type="entry name" value="FAMILY REGULATORY PROTEIN, PUTATIVE (AFU_ORTHOLOGUE AFUA_3G14730)-RELATED"/>
    <property type="match status" value="1"/>
</dbReference>
<keyword evidence="1" id="KW-0808">Transferase</keyword>
<name>A0AA88W2X8_9ASTE</name>
<evidence type="ECO:0000256" key="1">
    <source>
        <dbReference type="ARBA" id="ARBA00022679"/>
    </source>
</evidence>
<dbReference type="InterPro" id="IPR023213">
    <property type="entry name" value="CAT-like_dom_sf"/>
</dbReference>
<dbReference type="InterPro" id="IPR051283">
    <property type="entry name" value="Sec_Metabolite_Acyltrans"/>
</dbReference>
<evidence type="ECO:0000313" key="2">
    <source>
        <dbReference type="EMBL" id="KAK3016145.1"/>
    </source>
</evidence>
<dbReference type="EMBL" id="JAVXUP010001085">
    <property type="protein sequence ID" value="KAK3016145.1"/>
    <property type="molecule type" value="Genomic_DNA"/>
</dbReference>
<protein>
    <submittedName>
        <fullName evidence="2">Uncharacterized protein</fullName>
    </submittedName>
</protein>
<reference evidence="2" key="1">
    <citation type="submission" date="2022-12" db="EMBL/GenBank/DDBJ databases">
        <title>Draft genome assemblies for two species of Escallonia (Escalloniales).</title>
        <authorList>
            <person name="Chanderbali A."/>
            <person name="Dervinis C."/>
            <person name="Anghel I."/>
            <person name="Soltis D."/>
            <person name="Soltis P."/>
            <person name="Zapata F."/>
        </authorList>
    </citation>
    <scope>NUCLEOTIDE SEQUENCE</scope>
    <source>
        <strain evidence="2">UCBG64.0493</strain>
        <tissue evidence="2">Leaf</tissue>
    </source>
</reference>
<evidence type="ECO:0000313" key="3">
    <source>
        <dbReference type="Proteomes" id="UP001188597"/>
    </source>
</evidence>
<organism evidence="2 3">
    <name type="scientific">Escallonia herrerae</name>
    <dbReference type="NCBI Taxonomy" id="1293975"/>
    <lineage>
        <taxon>Eukaryota</taxon>
        <taxon>Viridiplantae</taxon>
        <taxon>Streptophyta</taxon>
        <taxon>Embryophyta</taxon>
        <taxon>Tracheophyta</taxon>
        <taxon>Spermatophyta</taxon>
        <taxon>Magnoliopsida</taxon>
        <taxon>eudicotyledons</taxon>
        <taxon>Gunneridae</taxon>
        <taxon>Pentapetalae</taxon>
        <taxon>asterids</taxon>
        <taxon>campanulids</taxon>
        <taxon>Escalloniales</taxon>
        <taxon>Escalloniaceae</taxon>
        <taxon>Escallonia</taxon>
    </lineage>
</organism>
<dbReference type="GO" id="GO:0016740">
    <property type="term" value="F:transferase activity"/>
    <property type="evidence" value="ECO:0007669"/>
    <property type="project" value="UniProtKB-KW"/>
</dbReference>
<dbReference type="Gene3D" id="3.30.559.10">
    <property type="entry name" value="Chloramphenicol acetyltransferase-like domain"/>
    <property type="match status" value="1"/>
</dbReference>
<dbReference type="PANTHER" id="PTHR31896:SF64">
    <property type="entry name" value="TRICHOTHECENE 3-O-ACETYLTRANSFERASE"/>
    <property type="match status" value="1"/>
</dbReference>
<dbReference type="Proteomes" id="UP001188597">
    <property type="component" value="Unassembled WGS sequence"/>
</dbReference>
<proteinExistence type="predicted"/>
<dbReference type="AlphaFoldDB" id="A0AA88W2X8"/>